<accession>A0A248JMJ9</accession>
<keyword evidence="2" id="KW-1185">Reference proteome</keyword>
<gene>
    <name evidence="1" type="ORF">Y958_02045</name>
</gene>
<protein>
    <submittedName>
        <fullName evidence="1">Uncharacterized protein</fullName>
    </submittedName>
</protein>
<dbReference type="EMBL" id="CP022110">
    <property type="protein sequence ID" value="ASG19741.1"/>
    <property type="molecule type" value="Genomic_DNA"/>
</dbReference>
<reference evidence="1 2" key="1">
    <citation type="submission" date="2017-06" db="EMBL/GenBank/DDBJ databases">
        <title>Complete genome sequence of Nitrospirillum amazonense strain CBAmC, an endophytic nitrogen-fixing and plant growth-promoting bacterium, isolated from sugarcane.</title>
        <authorList>
            <person name="Schwab S."/>
            <person name="dos Santos Teixeira K.R."/>
            <person name="Simoes Araujo J.L."/>
            <person name="Soares Vidal M."/>
            <person name="Borges de Freitas H.R."/>
            <person name="Rivello Crivelaro A.L."/>
            <person name="Bueno de Camargo Nunes A."/>
            <person name="dos Santos C.M."/>
            <person name="Palmeira da Silva Rosa D."/>
            <person name="da Silva Padilha D."/>
            <person name="da Silva E."/>
            <person name="Araujo Terra L."/>
            <person name="Soares Mendes V."/>
            <person name="Farinelli L."/>
            <person name="Magalhaes Cruz L."/>
            <person name="Baldani J.I."/>
        </authorList>
    </citation>
    <scope>NUCLEOTIDE SEQUENCE [LARGE SCALE GENOMIC DNA]</scope>
    <source>
        <strain evidence="1 2">CBAmC</strain>
    </source>
</reference>
<evidence type="ECO:0000313" key="1">
    <source>
        <dbReference type="EMBL" id="ASG19741.1"/>
    </source>
</evidence>
<dbReference type="Proteomes" id="UP000197153">
    <property type="component" value="Chromosome 1"/>
</dbReference>
<sequence>MASVPPPSKAAPPSGTPARLPLAKLPFVGLRRDGALGYWVMPTDSDVAIGPAAVGLGRTYAAWFLLYAEINGRDAARTLLNTIEREMPSRYPAVDRAFLREIAGRGFSQSAA</sequence>
<organism evidence="1 2">
    <name type="scientific">Nitrospirillum viridazoti CBAmc</name>
    <dbReference type="NCBI Taxonomy" id="1441467"/>
    <lineage>
        <taxon>Bacteria</taxon>
        <taxon>Pseudomonadati</taxon>
        <taxon>Pseudomonadota</taxon>
        <taxon>Alphaproteobacteria</taxon>
        <taxon>Rhodospirillales</taxon>
        <taxon>Azospirillaceae</taxon>
        <taxon>Nitrospirillum</taxon>
        <taxon>Nitrospirillum viridazoti</taxon>
    </lineage>
</organism>
<evidence type="ECO:0000313" key="2">
    <source>
        <dbReference type="Proteomes" id="UP000197153"/>
    </source>
</evidence>
<dbReference type="AlphaFoldDB" id="A0A248JMJ9"/>
<dbReference type="KEGG" id="nao:Y958_02045"/>
<name>A0A248JMJ9_9PROT</name>
<proteinExistence type="predicted"/>